<gene>
    <name evidence="2" type="ORF">EYF80_057190</name>
</gene>
<evidence type="ECO:0000313" key="2">
    <source>
        <dbReference type="EMBL" id="TNN32648.1"/>
    </source>
</evidence>
<dbReference type="Proteomes" id="UP000314294">
    <property type="component" value="Unassembled WGS sequence"/>
</dbReference>
<proteinExistence type="predicted"/>
<evidence type="ECO:0000256" key="1">
    <source>
        <dbReference type="SAM" id="MobiDB-lite"/>
    </source>
</evidence>
<name>A0A4Z2EUZ2_9TELE</name>
<organism evidence="2 3">
    <name type="scientific">Liparis tanakae</name>
    <name type="common">Tanaka's snailfish</name>
    <dbReference type="NCBI Taxonomy" id="230148"/>
    <lineage>
        <taxon>Eukaryota</taxon>
        <taxon>Metazoa</taxon>
        <taxon>Chordata</taxon>
        <taxon>Craniata</taxon>
        <taxon>Vertebrata</taxon>
        <taxon>Euteleostomi</taxon>
        <taxon>Actinopterygii</taxon>
        <taxon>Neopterygii</taxon>
        <taxon>Teleostei</taxon>
        <taxon>Neoteleostei</taxon>
        <taxon>Acanthomorphata</taxon>
        <taxon>Eupercaria</taxon>
        <taxon>Perciformes</taxon>
        <taxon>Cottioidei</taxon>
        <taxon>Cottales</taxon>
        <taxon>Liparidae</taxon>
        <taxon>Liparis</taxon>
    </lineage>
</organism>
<keyword evidence="3" id="KW-1185">Reference proteome</keyword>
<feature type="compositionally biased region" description="Polar residues" evidence="1">
    <location>
        <begin position="67"/>
        <end position="77"/>
    </location>
</feature>
<evidence type="ECO:0000313" key="3">
    <source>
        <dbReference type="Proteomes" id="UP000314294"/>
    </source>
</evidence>
<dbReference type="AlphaFoldDB" id="A0A4Z2EUZ2"/>
<reference evidence="2 3" key="1">
    <citation type="submission" date="2019-03" db="EMBL/GenBank/DDBJ databases">
        <title>First draft genome of Liparis tanakae, snailfish: a comprehensive survey of snailfish specific genes.</title>
        <authorList>
            <person name="Kim W."/>
            <person name="Song I."/>
            <person name="Jeong J.-H."/>
            <person name="Kim D."/>
            <person name="Kim S."/>
            <person name="Ryu S."/>
            <person name="Song J.Y."/>
            <person name="Lee S.K."/>
        </authorList>
    </citation>
    <scope>NUCLEOTIDE SEQUENCE [LARGE SCALE GENOMIC DNA]</scope>
    <source>
        <tissue evidence="2">Muscle</tissue>
    </source>
</reference>
<comment type="caution">
    <text evidence="2">The sequence shown here is derived from an EMBL/GenBank/DDBJ whole genome shotgun (WGS) entry which is preliminary data.</text>
</comment>
<dbReference type="EMBL" id="SRLO01002570">
    <property type="protein sequence ID" value="TNN32648.1"/>
    <property type="molecule type" value="Genomic_DNA"/>
</dbReference>
<feature type="region of interest" description="Disordered" evidence="1">
    <location>
        <begin position="65"/>
        <end position="110"/>
    </location>
</feature>
<protein>
    <submittedName>
        <fullName evidence="2">Uncharacterized protein</fullName>
    </submittedName>
</protein>
<sequence length="110" mass="12105">MGFVSAALSLQLGLPPGAGAPWSLFLTHSPEMPLEEETLMPCDSRRGLRLMHTPECDVEWLSEDRLTTTARRTSGSGPQRPRQVLTAEGLRTRSAHGARQLLGERSGHTW</sequence>
<accession>A0A4Z2EUZ2</accession>